<evidence type="ECO:0000256" key="1">
    <source>
        <dbReference type="ARBA" id="ARBA00004651"/>
    </source>
</evidence>
<feature type="transmembrane region" description="Helical" evidence="14">
    <location>
        <begin position="152"/>
        <end position="178"/>
    </location>
</feature>
<dbReference type="GO" id="GO:0005886">
    <property type="term" value="C:plasma membrane"/>
    <property type="evidence" value="ECO:0007669"/>
    <property type="project" value="UniProtKB-SubCell"/>
</dbReference>
<accession>A0A286U8Z4</accession>
<evidence type="ECO:0000256" key="6">
    <source>
        <dbReference type="ARBA" id="ARBA00022692"/>
    </source>
</evidence>
<evidence type="ECO:0000256" key="8">
    <source>
        <dbReference type="ARBA" id="ARBA00022989"/>
    </source>
</evidence>
<dbReference type="InParanoid" id="A0A286U8Z4"/>
<evidence type="ECO:0000256" key="13">
    <source>
        <dbReference type="ARBA" id="ARBA00048483"/>
    </source>
</evidence>
<dbReference type="InterPro" id="IPR017938">
    <property type="entry name" value="Riboflavin_synthase-like_b-brl"/>
</dbReference>
<dbReference type="InterPro" id="IPR013112">
    <property type="entry name" value="FAD-bd_8"/>
</dbReference>
<keyword evidence="6 14" id="KW-0812">Transmembrane</keyword>
<comment type="catalytic activity">
    <reaction evidence="13">
        <text>2 a Fe(II)-siderophore + NADP(+) + H(+) = 2 a Fe(III)-siderophore + NADPH</text>
        <dbReference type="Rhea" id="RHEA:28795"/>
        <dbReference type="Rhea" id="RHEA-COMP:11342"/>
        <dbReference type="Rhea" id="RHEA-COMP:11344"/>
        <dbReference type="ChEBI" id="CHEBI:15378"/>
        <dbReference type="ChEBI" id="CHEBI:29033"/>
        <dbReference type="ChEBI" id="CHEBI:29034"/>
        <dbReference type="ChEBI" id="CHEBI:57783"/>
        <dbReference type="ChEBI" id="CHEBI:58349"/>
        <dbReference type="EC" id="1.16.1.9"/>
    </reaction>
</comment>
<sequence>MSDAPPEVPTEFQIYNSYEVDPIWQRKFSIVWVCVAGAFIVASLPHFLSSVRNGEAWTRISGIWEDISGTKYELLSSNSGTKNSVKASCKKRGFRDILKGLTSFVKALTLWTIPSIGIDFGQIILVVAYYVLLLCCITLQSELIDNPNRAGFMAIAQLPVVFLFAMKNSPLSLLLGAGHGWEKLNIIHRWSGRGMVLSAVIHGALWIRNHREYGLQILGAQKETSGVAALSLLLAITLLSLKPIRFFAYEVFFILHIVAVVAFFITLCYHTIYIKPYIFPPLAFYGLDLLLRLVRYRVKDATLIAPDNQFTIIRVENCDGGWLPGQHVRLRVFFGSRFLESHPLTIMSAPPQTSCLSEPTLYLGVRTLGDWSKALNEYTINYSRPTSSSGLLPSENKLAIQETIIQTSSAQKTGVSAINEVSLPDPLGWSLTNPGARVQVLLEGPYGGSSVDPSEFSRVLLLAGGSGITFTLSLLDDLIGKCIRQGHPKGVRTRHIEFAWCVRSFGAIHWVSPLLSQILQRAQEHHKSSSRGTSDNRYLQSQIAIS</sequence>
<dbReference type="OrthoDB" id="3944240at2759"/>
<evidence type="ECO:0000256" key="14">
    <source>
        <dbReference type="SAM" id="Phobius"/>
    </source>
</evidence>
<evidence type="ECO:0000256" key="10">
    <source>
        <dbReference type="ARBA" id="ARBA00023065"/>
    </source>
</evidence>
<evidence type="ECO:0000256" key="4">
    <source>
        <dbReference type="ARBA" id="ARBA00022448"/>
    </source>
</evidence>
<feature type="transmembrane region" description="Helical" evidence="14">
    <location>
        <begin position="30"/>
        <end position="49"/>
    </location>
</feature>
<dbReference type="PANTHER" id="PTHR32361:SF9">
    <property type="entry name" value="FERRIC REDUCTASE TRANSMEMBRANE COMPONENT 3-RELATED"/>
    <property type="match status" value="1"/>
</dbReference>
<evidence type="ECO:0000256" key="2">
    <source>
        <dbReference type="ARBA" id="ARBA00006278"/>
    </source>
</evidence>
<feature type="transmembrane region" description="Helical" evidence="14">
    <location>
        <begin position="120"/>
        <end position="140"/>
    </location>
</feature>
<dbReference type="Proteomes" id="UP000217199">
    <property type="component" value="Unassembled WGS sequence"/>
</dbReference>
<dbReference type="GO" id="GO:0006879">
    <property type="term" value="P:intracellular iron ion homeostasis"/>
    <property type="evidence" value="ECO:0007669"/>
    <property type="project" value="TreeGrafter"/>
</dbReference>
<name>A0A286U8Z4_9AGAM</name>
<keyword evidence="7" id="KW-0249">Electron transport</keyword>
<dbReference type="SUPFAM" id="SSF52343">
    <property type="entry name" value="Ferredoxin reductase-like, C-terminal NADP-linked domain"/>
    <property type="match status" value="1"/>
</dbReference>
<dbReference type="AlphaFoldDB" id="A0A286U8Z4"/>
<dbReference type="CDD" id="cd06186">
    <property type="entry name" value="NOX_Duox_like_FAD_NADP"/>
    <property type="match status" value="1"/>
</dbReference>
<dbReference type="PROSITE" id="PS51384">
    <property type="entry name" value="FAD_FR"/>
    <property type="match status" value="1"/>
</dbReference>
<dbReference type="FunCoup" id="A0A286U8Z4">
    <property type="interactions" value="180"/>
</dbReference>
<evidence type="ECO:0000313" key="16">
    <source>
        <dbReference type="EMBL" id="PAV15974.1"/>
    </source>
</evidence>
<keyword evidence="8 14" id="KW-1133">Transmembrane helix</keyword>
<evidence type="ECO:0000256" key="3">
    <source>
        <dbReference type="ARBA" id="ARBA00012668"/>
    </source>
</evidence>
<dbReference type="InterPro" id="IPR051410">
    <property type="entry name" value="Ferric/Cupric_Reductase"/>
</dbReference>
<dbReference type="InterPro" id="IPR013121">
    <property type="entry name" value="Fe_red_NAD-bd_6"/>
</dbReference>
<keyword evidence="11 14" id="KW-0472">Membrane</keyword>
<dbReference type="GO" id="GO:0052851">
    <property type="term" value="F:ferric-chelate reductase (NADPH) activity"/>
    <property type="evidence" value="ECO:0007669"/>
    <property type="project" value="UniProtKB-EC"/>
</dbReference>
<dbReference type="Pfam" id="PF08022">
    <property type="entry name" value="FAD_binding_8"/>
    <property type="match status" value="1"/>
</dbReference>
<dbReference type="InterPro" id="IPR039261">
    <property type="entry name" value="FNR_nucleotide-bd"/>
</dbReference>
<evidence type="ECO:0000256" key="11">
    <source>
        <dbReference type="ARBA" id="ARBA00023136"/>
    </source>
</evidence>
<dbReference type="EC" id="1.16.1.9" evidence="3"/>
<organism evidence="16 17">
    <name type="scientific">Pyrrhoderma noxium</name>
    <dbReference type="NCBI Taxonomy" id="2282107"/>
    <lineage>
        <taxon>Eukaryota</taxon>
        <taxon>Fungi</taxon>
        <taxon>Dikarya</taxon>
        <taxon>Basidiomycota</taxon>
        <taxon>Agaricomycotina</taxon>
        <taxon>Agaricomycetes</taxon>
        <taxon>Hymenochaetales</taxon>
        <taxon>Hymenochaetaceae</taxon>
        <taxon>Pyrrhoderma</taxon>
    </lineage>
</organism>
<dbReference type="Gene3D" id="3.40.50.80">
    <property type="entry name" value="Nucleotide-binding domain of ferredoxin-NADP reductase (FNR) module"/>
    <property type="match status" value="1"/>
</dbReference>
<protein>
    <recommendedName>
        <fullName evidence="3">ferric-chelate reductase (NADPH)</fullName>
        <ecNumber evidence="3">1.16.1.9</ecNumber>
    </recommendedName>
</protein>
<dbReference type="GO" id="GO:0015677">
    <property type="term" value="P:copper ion import"/>
    <property type="evidence" value="ECO:0007669"/>
    <property type="project" value="TreeGrafter"/>
</dbReference>
<reference evidence="16 17" key="1">
    <citation type="journal article" date="2017" name="Mol. Ecol.">
        <title>Comparative and population genomic landscape of Phellinus noxius: A hypervariable fungus causing root rot in trees.</title>
        <authorList>
            <person name="Chung C.L."/>
            <person name="Lee T.J."/>
            <person name="Akiba M."/>
            <person name="Lee H.H."/>
            <person name="Kuo T.H."/>
            <person name="Liu D."/>
            <person name="Ke H.M."/>
            <person name="Yokoi T."/>
            <person name="Roa M.B."/>
            <person name="Lu M.J."/>
            <person name="Chang Y.Y."/>
            <person name="Ann P.J."/>
            <person name="Tsai J.N."/>
            <person name="Chen C.Y."/>
            <person name="Tzean S.S."/>
            <person name="Ota Y."/>
            <person name="Hattori T."/>
            <person name="Sahashi N."/>
            <person name="Liou R.F."/>
            <person name="Kikuchi T."/>
            <person name="Tsai I.J."/>
        </authorList>
    </citation>
    <scope>NUCLEOTIDE SEQUENCE [LARGE SCALE GENOMIC DNA]</scope>
    <source>
        <strain evidence="16 17">FFPRI411160</strain>
    </source>
</reference>
<feature type="domain" description="FAD-binding FR-type" evidence="15">
    <location>
        <begin position="291"/>
        <end position="452"/>
    </location>
</feature>
<evidence type="ECO:0000256" key="5">
    <source>
        <dbReference type="ARBA" id="ARBA00022475"/>
    </source>
</evidence>
<keyword evidence="10" id="KW-0406">Ion transport</keyword>
<dbReference type="SUPFAM" id="SSF63380">
    <property type="entry name" value="Riboflavin synthase domain-like"/>
    <property type="match status" value="1"/>
</dbReference>
<dbReference type="PANTHER" id="PTHR32361">
    <property type="entry name" value="FERRIC/CUPRIC REDUCTASE TRANSMEMBRANE COMPONENT"/>
    <property type="match status" value="1"/>
</dbReference>
<dbReference type="InterPro" id="IPR013130">
    <property type="entry name" value="Fe3_Rdtase_TM_dom"/>
</dbReference>
<comment type="similarity">
    <text evidence="2">Belongs to the ferric reductase (FRE) family.</text>
</comment>
<proteinExistence type="inferred from homology"/>
<feature type="transmembrane region" description="Helical" evidence="14">
    <location>
        <begin position="251"/>
        <end position="272"/>
    </location>
</feature>
<dbReference type="Pfam" id="PF08030">
    <property type="entry name" value="NAD_binding_6"/>
    <property type="match status" value="1"/>
</dbReference>
<evidence type="ECO:0000313" key="17">
    <source>
        <dbReference type="Proteomes" id="UP000217199"/>
    </source>
</evidence>
<gene>
    <name evidence="16" type="ORF">PNOK_0883200</name>
</gene>
<dbReference type="EMBL" id="NBII01000009">
    <property type="protein sequence ID" value="PAV15974.1"/>
    <property type="molecule type" value="Genomic_DNA"/>
</dbReference>
<feature type="transmembrane region" description="Helical" evidence="14">
    <location>
        <begin position="190"/>
        <end position="207"/>
    </location>
</feature>
<dbReference type="GO" id="GO:0006826">
    <property type="term" value="P:iron ion transport"/>
    <property type="evidence" value="ECO:0007669"/>
    <property type="project" value="UniProtKB-ARBA"/>
</dbReference>
<evidence type="ECO:0000256" key="7">
    <source>
        <dbReference type="ARBA" id="ARBA00022982"/>
    </source>
</evidence>
<feature type="transmembrane region" description="Helical" evidence="14">
    <location>
        <begin position="227"/>
        <end position="244"/>
    </location>
</feature>
<keyword evidence="4" id="KW-0813">Transport</keyword>
<dbReference type="Pfam" id="PF01794">
    <property type="entry name" value="Ferric_reduct"/>
    <property type="match status" value="1"/>
</dbReference>
<evidence type="ECO:0000259" key="15">
    <source>
        <dbReference type="PROSITE" id="PS51384"/>
    </source>
</evidence>
<comment type="subcellular location">
    <subcellularLocation>
        <location evidence="1">Cell membrane</location>
        <topology evidence="1">Multi-pass membrane protein</topology>
    </subcellularLocation>
</comment>
<dbReference type="InterPro" id="IPR017927">
    <property type="entry name" value="FAD-bd_FR_type"/>
</dbReference>
<evidence type="ECO:0000256" key="12">
    <source>
        <dbReference type="ARBA" id="ARBA00023180"/>
    </source>
</evidence>
<evidence type="ECO:0000256" key="9">
    <source>
        <dbReference type="ARBA" id="ARBA00023002"/>
    </source>
</evidence>
<comment type="caution">
    <text evidence="16">The sequence shown here is derived from an EMBL/GenBank/DDBJ whole genome shotgun (WGS) entry which is preliminary data.</text>
</comment>
<dbReference type="STRING" id="2282107.A0A286U8Z4"/>
<keyword evidence="12" id="KW-0325">Glycoprotein</keyword>
<keyword evidence="5" id="KW-1003">Cell membrane</keyword>
<dbReference type="SFLD" id="SFLDS00052">
    <property type="entry name" value="Ferric_Reductase_Domain"/>
    <property type="match status" value="1"/>
</dbReference>
<dbReference type="SFLD" id="SFLDG01168">
    <property type="entry name" value="Ferric_reductase_subgroup_(FRE"/>
    <property type="match status" value="1"/>
</dbReference>
<keyword evidence="17" id="KW-1185">Reference proteome</keyword>
<keyword evidence="9" id="KW-0560">Oxidoreductase</keyword>